<keyword evidence="2" id="KW-1185">Reference proteome</keyword>
<sequence>MHIDEEEHIMIHYSILLPLVKRVLEQDIQRFEKSSFKVKDPYLHMIQHALERLHKDMHLIKQFMRKHRIRVNFEENDGMFSRYSYVCRGYEGKSSYLNANLKRQTRHCMDAYFSRRSPLEADSILHR</sequence>
<dbReference type="Pfam" id="PF26325">
    <property type="entry name" value="YhjD"/>
    <property type="match status" value="1"/>
</dbReference>
<evidence type="ECO:0000313" key="2">
    <source>
        <dbReference type="Proteomes" id="UP000199516"/>
    </source>
</evidence>
<dbReference type="AlphaFoldDB" id="A0A1I2CTT7"/>
<name>A0A1I2CTT7_9BACI</name>
<evidence type="ECO:0000313" key="1">
    <source>
        <dbReference type="EMBL" id="SFE71757.1"/>
    </source>
</evidence>
<organism evidence="1 2">
    <name type="scientific">Alteribacillus iranensis</name>
    <dbReference type="NCBI Taxonomy" id="930128"/>
    <lineage>
        <taxon>Bacteria</taxon>
        <taxon>Bacillati</taxon>
        <taxon>Bacillota</taxon>
        <taxon>Bacilli</taxon>
        <taxon>Bacillales</taxon>
        <taxon>Bacillaceae</taxon>
        <taxon>Alteribacillus</taxon>
    </lineage>
</organism>
<accession>A0A1I2CTT7</accession>
<dbReference type="EMBL" id="FONT01000003">
    <property type="protein sequence ID" value="SFE71757.1"/>
    <property type="molecule type" value="Genomic_DNA"/>
</dbReference>
<dbReference type="Proteomes" id="UP000199516">
    <property type="component" value="Unassembled WGS sequence"/>
</dbReference>
<reference evidence="1 2" key="1">
    <citation type="submission" date="2016-10" db="EMBL/GenBank/DDBJ databases">
        <authorList>
            <person name="de Groot N.N."/>
        </authorList>
    </citation>
    <scope>NUCLEOTIDE SEQUENCE [LARGE SCALE GENOMIC DNA]</scope>
    <source>
        <strain evidence="1 2">DSM 23995</strain>
    </source>
</reference>
<gene>
    <name evidence="1" type="ORF">SAMN05192532_103202</name>
</gene>
<dbReference type="RefSeq" id="WP_091660376.1">
    <property type="nucleotide sequence ID" value="NZ_FONT01000003.1"/>
</dbReference>
<protein>
    <submittedName>
        <fullName evidence="1">Uncharacterized protein</fullName>
    </submittedName>
</protein>
<dbReference type="InterPro" id="IPR058600">
    <property type="entry name" value="YhjD-like"/>
</dbReference>
<dbReference type="OrthoDB" id="2988956at2"/>
<proteinExistence type="predicted"/>